<evidence type="ECO:0000256" key="1">
    <source>
        <dbReference type="ARBA" id="ARBA00022729"/>
    </source>
</evidence>
<dbReference type="Gene3D" id="3.20.20.80">
    <property type="entry name" value="Glycosidases"/>
    <property type="match status" value="1"/>
</dbReference>
<keyword evidence="1 2" id="KW-0732">Signal</keyword>
<protein>
    <recommendedName>
        <fullName evidence="3">GH18 domain-containing protein</fullName>
    </recommendedName>
</protein>
<name>A0AAG5DK58_ANOAO</name>
<dbReference type="SMART" id="SM00636">
    <property type="entry name" value="Glyco_18"/>
    <property type="match status" value="1"/>
</dbReference>
<evidence type="ECO:0000313" key="5">
    <source>
        <dbReference type="Proteomes" id="UP000075880"/>
    </source>
</evidence>
<sequence>MLLTMREVCVIALFLALSHWVCVADGQSKKYACSHGYEEAYQLGYLPEYIPMEICTHVIFKWFNFPRFVGRQMLLDDNDKLAFSRLVTSVRKRSSSGRVVASITGTGTDFSTMSGTNVRRRAFVQVVSTLLLELDADGIELAWDSPGNENSGTGIATDRLTMVTLLQDLRQAVTAASKLINGRNRELWIRGSLHPNLISTSYNTFDVCELVDHVTLLSTNIGGRLSHAPINSGTIKTPNIGNFNGENISLGNGIVDGTQTWIDNGCPPKKLLLGIGLHGFLSTVSTNGQQFFGNEYFSWGSGNKKTMPYREVCQTLRQQGWSVGWDAEALTPYAIRSISGGQSQRISYEDLNSVRYKMDLVEQKRLGGVYTNFIHSDDIYGSCGQAYPLSAYTAYRLRAIPSDIGFAIEWN</sequence>
<dbReference type="InterPro" id="IPR011583">
    <property type="entry name" value="Chitinase_II/V-like_cat"/>
</dbReference>
<dbReference type="InterPro" id="IPR050314">
    <property type="entry name" value="Glycosyl_Hydrlase_18"/>
</dbReference>
<dbReference type="InterPro" id="IPR017853">
    <property type="entry name" value="GH"/>
</dbReference>
<feature type="signal peptide" evidence="2">
    <location>
        <begin position="1"/>
        <end position="26"/>
    </location>
</feature>
<dbReference type="Gene3D" id="3.10.50.10">
    <property type="match status" value="1"/>
</dbReference>
<dbReference type="Proteomes" id="UP000075880">
    <property type="component" value="Unassembled WGS sequence"/>
</dbReference>
<dbReference type="InterPro" id="IPR029070">
    <property type="entry name" value="Chitinase_insertion_sf"/>
</dbReference>
<proteinExistence type="predicted"/>
<evidence type="ECO:0000256" key="2">
    <source>
        <dbReference type="SAM" id="SignalP"/>
    </source>
</evidence>
<dbReference type="AlphaFoldDB" id="A0AAG5DK58"/>
<feature type="chain" id="PRO_5042542757" description="GH18 domain-containing protein" evidence="2">
    <location>
        <begin position="27"/>
        <end position="411"/>
    </location>
</feature>
<dbReference type="EnsemblMetazoa" id="ENSAATROPT012316">
    <property type="protein sequence ID" value="ENSAATROPP011174"/>
    <property type="gene ID" value="ENSAATROPG010021"/>
</dbReference>
<evidence type="ECO:0000313" key="4">
    <source>
        <dbReference type="EnsemblMetazoa" id="ENSAATROPP011174"/>
    </source>
</evidence>
<feature type="domain" description="GH18" evidence="3">
    <location>
        <begin position="29"/>
        <end position="400"/>
    </location>
</feature>
<dbReference type="GO" id="GO:0005576">
    <property type="term" value="C:extracellular region"/>
    <property type="evidence" value="ECO:0007669"/>
    <property type="project" value="TreeGrafter"/>
</dbReference>
<dbReference type="PANTHER" id="PTHR11177:SF144">
    <property type="entry name" value="CHITINASE 5"/>
    <property type="match status" value="1"/>
</dbReference>
<dbReference type="GO" id="GO:0006032">
    <property type="term" value="P:chitin catabolic process"/>
    <property type="evidence" value="ECO:0007669"/>
    <property type="project" value="TreeGrafter"/>
</dbReference>
<dbReference type="PROSITE" id="PS51910">
    <property type="entry name" value="GH18_2"/>
    <property type="match status" value="1"/>
</dbReference>
<dbReference type="SUPFAM" id="SSF51445">
    <property type="entry name" value="(Trans)glycosidases"/>
    <property type="match status" value="1"/>
</dbReference>
<dbReference type="Pfam" id="PF00704">
    <property type="entry name" value="Glyco_hydro_18"/>
    <property type="match status" value="1"/>
</dbReference>
<keyword evidence="5" id="KW-1185">Reference proteome</keyword>
<dbReference type="InterPro" id="IPR001223">
    <property type="entry name" value="Glyco_hydro18_cat"/>
</dbReference>
<dbReference type="GO" id="GO:0008061">
    <property type="term" value="F:chitin binding"/>
    <property type="evidence" value="ECO:0007669"/>
    <property type="project" value="InterPro"/>
</dbReference>
<evidence type="ECO:0000259" key="3">
    <source>
        <dbReference type="PROSITE" id="PS51910"/>
    </source>
</evidence>
<accession>A0AAG5DK58</accession>
<reference evidence="4" key="1">
    <citation type="submission" date="2024-04" db="UniProtKB">
        <authorList>
            <consortium name="EnsemblMetazoa"/>
        </authorList>
    </citation>
    <scope>IDENTIFICATION</scope>
    <source>
        <strain evidence="4">EBRO</strain>
    </source>
</reference>
<dbReference type="PANTHER" id="PTHR11177">
    <property type="entry name" value="CHITINASE"/>
    <property type="match status" value="1"/>
</dbReference>
<organism evidence="4 5">
    <name type="scientific">Anopheles atroparvus</name>
    <name type="common">European mosquito</name>
    <dbReference type="NCBI Taxonomy" id="41427"/>
    <lineage>
        <taxon>Eukaryota</taxon>
        <taxon>Metazoa</taxon>
        <taxon>Ecdysozoa</taxon>
        <taxon>Arthropoda</taxon>
        <taxon>Hexapoda</taxon>
        <taxon>Insecta</taxon>
        <taxon>Pterygota</taxon>
        <taxon>Neoptera</taxon>
        <taxon>Endopterygota</taxon>
        <taxon>Diptera</taxon>
        <taxon>Nematocera</taxon>
        <taxon>Culicoidea</taxon>
        <taxon>Culicidae</taxon>
        <taxon>Anophelinae</taxon>
        <taxon>Anopheles</taxon>
    </lineage>
</organism>
<dbReference type="GO" id="GO:0005975">
    <property type="term" value="P:carbohydrate metabolic process"/>
    <property type="evidence" value="ECO:0007669"/>
    <property type="project" value="InterPro"/>
</dbReference>
<dbReference type="GO" id="GO:0004568">
    <property type="term" value="F:chitinase activity"/>
    <property type="evidence" value="ECO:0007669"/>
    <property type="project" value="TreeGrafter"/>
</dbReference>